<dbReference type="GO" id="GO:0004252">
    <property type="term" value="F:serine-type endopeptidase activity"/>
    <property type="evidence" value="ECO:0007669"/>
    <property type="project" value="InterPro"/>
</dbReference>
<dbReference type="HOGENOM" id="CLU_055068_9_1_10"/>
<dbReference type="STRING" id="1094466.KQS_09015"/>
<proteinExistence type="inferred from homology"/>
<dbReference type="EMBL" id="HE774682">
    <property type="protein sequence ID" value="CCG53737.1"/>
    <property type="molecule type" value="Genomic_DNA"/>
</dbReference>
<dbReference type="PANTHER" id="PTHR43731:SF14">
    <property type="entry name" value="PRESENILIN-ASSOCIATED RHOMBOID-LIKE PROTEIN, MITOCHONDRIAL"/>
    <property type="match status" value="1"/>
</dbReference>
<keyword evidence="10" id="KW-1185">Reference proteome</keyword>
<organism evidence="9 10">
    <name type="scientific">Flavobacterium indicum (strain DSM 17447 / CIP 109464 / GPTSA100-9)</name>
    <dbReference type="NCBI Taxonomy" id="1094466"/>
    <lineage>
        <taxon>Bacteria</taxon>
        <taxon>Pseudomonadati</taxon>
        <taxon>Bacteroidota</taxon>
        <taxon>Flavobacteriia</taxon>
        <taxon>Flavobacteriales</taxon>
        <taxon>Flavobacteriaceae</taxon>
        <taxon>Flavobacterium</taxon>
    </lineage>
</organism>
<sequence length="211" mass="23993">MFPITYFIIGATILVSLKGFNDPSFFEKFKFNVSAVKYGQQYRLFSSGFLHADFFHLFFNMFSFWSFSPILLANFETRNILLIYFGSMMLGSLFMYYFHKNEPYYSAIGASGAVSGIIYSAVLLEPNIRLLVFFIPMPGYVFAVLYLAYSIFGMKGRFDNIGHTAHFGGALGGLVLTLLIKPELLYQNPLFIAVMSIPIIVLFVMVKLKKI</sequence>
<dbReference type="KEGG" id="fin:KQS_09015"/>
<keyword evidence="6 7" id="KW-0472">Membrane</keyword>
<keyword evidence="5 7" id="KW-1133">Transmembrane helix</keyword>
<protein>
    <submittedName>
        <fullName evidence="9">Rhomboid family protein</fullName>
    </submittedName>
</protein>
<dbReference type="InterPro" id="IPR022764">
    <property type="entry name" value="Peptidase_S54_rhomboid_dom"/>
</dbReference>
<dbReference type="Proteomes" id="UP000007599">
    <property type="component" value="Chromosome I"/>
</dbReference>
<feature type="domain" description="Peptidase S54 rhomboid" evidence="8">
    <location>
        <begin position="39"/>
        <end position="180"/>
    </location>
</feature>
<comment type="subcellular location">
    <subcellularLocation>
        <location evidence="1">Membrane</location>
        <topology evidence="1">Multi-pass membrane protein</topology>
    </subcellularLocation>
</comment>
<evidence type="ECO:0000256" key="5">
    <source>
        <dbReference type="ARBA" id="ARBA00022989"/>
    </source>
</evidence>
<gene>
    <name evidence="9" type="ordered locus">KQS_09015</name>
</gene>
<evidence type="ECO:0000256" key="7">
    <source>
        <dbReference type="SAM" id="Phobius"/>
    </source>
</evidence>
<accession>H8XU07</accession>
<dbReference type="OrthoDB" id="9813074at2"/>
<evidence type="ECO:0000313" key="10">
    <source>
        <dbReference type="Proteomes" id="UP000007599"/>
    </source>
</evidence>
<dbReference type="SUPFAM" id="SSF144091">
    <property type="entry name" value="Rhomboid-like"/>
    <property type="match status" value="1"/>
</dbReference>
<keyword evidence="4" id="KW-0378">Hydrolase</keyword>
<feature type="transmembrane region" description="Helical" evidence="7">
    <location>
        <begin position="186"/>
        <end position="206"/>
    </location>
</feature>
<feature type="transmembrane region" description="Helical" evidence="7">
    <location>
        <begin position="42"/>
        <end position="67"/>
    </location>
</feature>
<comment type="similarity">
    <text evidence="2">Belongs to the peptidase S54 family.</text>
</comment>
<evidence type="ECO:0000256" key="1">
    <source>
        <dbReference type="ARBA" id="ARBA00004141"/>
    </source>
</evidence>
<name>H8XU07_FLAIG</name>
<evidence type="ECO:0000256" key="3">
    <source>
        <dbReference type="ARBA" id="ARBA00022692"/>
    </source>
</evidence>
<dbReference type="InterPro" id="IPR035952">
    <property type="entry name" value="Rhomboid-like_sf"/>
</dbReference>
<dbReference type="AlphaFoldDB" id="H8XU07"/>
<evidence type="ECO:0000313" key="9">
    <source>
        <dbReference type="EMBL" id="CCG53737.1"/>
    </source>
</evidence>
<dbReference type="MEROPS" id="S54.025"/>
<reference evidence="10" key="2">
    <citation type="submission" date="2012-03" db="EMBL/GenBank/DDBJ databases">
        <title>Complete genome sequence of Flavobacterium indicum GPTSA100-9T, isolated from warm spring water.</title>
        <authorList>
            <person name="Barbier P."/>
            <person name="Houel A."/>
            <person name="Loux V."/>
            <person name="Poulain J."/>
            <person name="Bernardet J.-F."/>
            <person name="Touchon M."/>
            <person name="Duchaud E."/>
        </authorList>
    </citation>
    <scope>NUCLEOTIDE SEQUENCE [LARGE SCALE GENOMIC DNA]</scope>
    <source>
        <strain evidence="10">DSM 17447 / CIP 109464 / GPTSA100-9</strain>
    </source>
</reference>
<evidence type="ECO:0000259" key="8">
    <source>
        <dbReference type="Pfam" id="PF01694"/>
    </source>
</evidence>
<evidence type="ECO:0000256" key="2">
    <source>
        <dbReference type="ARBA" id="ARBA00009045"/>
    </source>
</evidence>
<dbReference type="eggNOG" id="COG0705">
    <property type="taxonomic scope" value="Bacteria"/>
</dbReference>
<feature type="transmembrane region" description="Helical" evidence="7">
    <location>
        <begin position="105"/>
        <end position="124"/>
    </location>
</feature>
<dbReference type="RefSeq" id="WP_014388856.1">
    <property type="nucleotide sequence ID" value="NC_017025.1"/>
</dbReference>
<feature type="transmembrane region" description="Helical" evidence="7">
    <location>
        <begin position="79"/>
        <end position="98"/>
    </location>
</feature>
<evidence type="ECO:0000256" key="6">
    <source>
        <dbReference type="ARBA" id="ARBA00023136"/>
    </source>
</evidence>
<dbReference type="GO" id="GO:0016020">
    <property type="term" value="C:membrane"/>
    <property type="evidence" value="ECO:0007669"/>
    <property type="project" value="UniProtKB-SubCell"/>
</dbReference>
<keyword evidence="3 7" id="KW-0812">Transmembrane</keyword>
<evidence type="ECO:0000256" key="4">
    <source>
        <dbReference type="ARBA" id="ARBA00022801"/>
    </source>
</evidence>
<dbReference type="Pfam" id="PF01694">
    <property type="entry name" value="Rhomboid"/>
    <property type="match status" value="1"/>
</dbReference>
<feature type="transmembrane region" description="Helical" evidence="7">
    <location>
        <begin position="130"/>
        <end position="149"/>
    </location>
</feature>
<dbReference type="Gene3D" id="1.20.1540.10">
    <property type="entry name" value="Rhomboid-like"/>
    <property type="match status" value="1"/>
</dbReference>
<dbReference type="InterPro" id="IPR050925">
    <property type="entry name" value="Rhomboid_protease_S54"/>
</dbReference>
<dbReference type="PANTHER" id="PTHR43731">
    <property type="entry name" value="RHOMBOID PROTEASE"/>
    <property type="match status" value="1"/>
</dbReference>
<reference evidence="9 10" key="1">
    <citation type="journal article" date="2012" name="J. Bacteriol.">
        <title>Complete Genome Sequence of Flavobacterium indicum GPSTA100-9T, Isolated from Warm Spring Water.</title>
        <authorList>
            <person name="Barbier P."/>
            <person name="Houel A."/>
            <person name="Loux V."/>
            <person name="Poulain J."/>
            <person name="Bernardet J.F."/>
            <person name="Touchon M."/>
            <person name="Duchaud E."/>
        </authorList>
    </citation>
    <scope>NUCLEOTIDE SEQUENCE [LARGE SCALE GENOMIC DNA]</scope>
    <source>
        <strain evidence="10">DSM 17447 / CIP 109464 / GPTSA100-9</strain>
    </source>
</reference>
<dbReference type="PATRIC" id="fig|1094466.5.peg.1766"/>